<dbReference type="EMBL" id="JAFCIX010000499">
    <property type="protein sequence ID" value="KAH6588607.1"/>
    <property type="molecule type" value="Genomic_DNA"/>
</dbReference>
<dbReference type="Gene3D" id="1.10.390.10">
    <property type="entry name" value="Neutral Protease Domain 2"/>
    <property type="match status" value="2"/>
</dbReference>
<dbReference type="InterPro" id="IPR027268">
    <property type="entry name" value="Peptidase_M4/M1_CTD_sf"/>
</dbReference>
<evidence type="ECO:0000256" key="2">
    <source>
        <dbReference type="ARBA" id="ARBA00004613"/>
    </source>
</evidence>
<dbReference type="PANTHER" id="PTHR33478">
    <property type="entry name" value="EXTRACELLULAR METALLOPROTEINASE MEP"/>
    <property type="match status" value="1"/>
</dbReference>
<dbReference type="InterPro" id="IPR050371">
    <property type="entry name" value="Fungal_virulence_M36"/>
</dbReference>
<dbReference type="PRINTS" id="PR00999">
    <property type="entry name" value="FUNGALYSIN"/>
</dbReference>
<keyword evidence="4 11" id="KW-0964">Secreted</keyword>
<proteinExistence type="inferred from homology"/>
<keyword evidence="8 11" id="KW-0862">Zinc</keyword>
<keyword evidence="7 11" id="KW-0378">Hydrolase</keyword>
<evidence type="ECO:0000256" key="9">
    <source>
        <dbReference type="ARBA" id="ARBA00023049"/>
    </source>
</evidence>
<dbReference type="InterPro" id="IPR001842">
    <property type="entry name" value="Peptidase_M36"/>
</dbReference>
<dbReference type="PANTHER" id="PTHR33478:SF1">
    <property type="entry name" value="EXTRACELLULAR METALLOPROTEINASE MEP"/>
    <property type="match status" value="1"/>
</dbReference>
<evidence type="ECO:0000256" key="6">
    <source>
        <dbReference type="ARBA" id="ARBA00022723"/>
    </source>
</evidence>
<dbReference type="Proteomes" id="UP001648503">
    <property type="component" value="Unassembled WGS sequence"/>
</dbReference>
<evidence type="ECO:0000256" key="10">
    <source>
        <dbReference type="ARBA" id="ARBA00023145"/>
    </source>
</evidence>
<keyword evidence="9 11" id="KW-0482">Metalloprotease</keyword>
<keyword evidence="5 11" id="KW-0645">Protease</keyword>
<protein>
    <recommendedName>
        <fullName evidence="11">Extracellular metalloproteinase</fullName>
        <ecNumber evidence="11">3.4.24.-</ecNumber>
    </recommendedName>
    <alternativeName>
        <fullName evidence="11">Fungalysin</fullName>
    </alternativeName>
</protein>
<gene>
    <name evidence="12" type="ORF">BASA50_010637</name>
</gene>
<evidence type="ECO:0000313" key="13">
    <source>
        <dbReference type="Proteomes" id="UP001648503"/>
    </source>
</evidence>
<keyword evidence="10 11" id="KW-0865">Zymogen</keyword>
<keyword evidence="11" id="KW-0732">Signal</keyword>
<comment type="subcellular location">
    <subcellularLocation>
        <location evidence="2 11">Secreted</location>
    </subcellularLocation>
</comment>
<dbReference type="EC" id="3.4.24.-" evidence="11"/>
<comment type="caution">
    <text evidence="12">The sequence shown here is derived from an EMBL/GenBank/DDBJ whole genome shotgun (WGS) entry which is preliminary data.</text>
</comment>
<dbReference type="Pfam" id="PF02128">
    <property type="entry name" value="Peptidase_M36"/>
    <property type="match status" value="2"/>
</dbReference>
<name>A0ABQ8EXZ8_9FUNG</name>
<comment type="similarity">
    <text evidence="3 11">Belongs to the peptidase M36 family.</text>
</comment>
<evidence type="ECO:0000313" key="12">
    <source>
        <dbReference type="EMBL" id="KAH6588607.1"/>
    </source>
</evidence>
<evidence type="ECO:0000256" key="1">
    <source>
        <dbReference type="ARBA" id="ARBA00001947"/>
    </source>
</evidence>
<dbReference type="Gene3D" id="3.10.170.10">
    <property type="match status" value="1"/>
</dbReference>
<organism evidence="12 13">
    <name type="scientific">Batrachochytrium salamandrivorans</name>
    <dbReference type="NCBI Taxonomy" id="1357716"/>
    <lineage>
        <taxon>Eukaryota</taxon>
        <taxon>Fungi</taxon>
        <taxon>Fungi incertae sedis</taxon>
        <taxon>Chytridiomycota</taxon>
        <taxon>Chytridiomycota incertae sedis</taxon>
        <taxon>Chytridiomycetes</taxon>
        <taxon>Rhizophydiales</taxon>
        <taxon>Rhizophydiales incertae sedis</taxon>
        <taxon>Batrachochytrium</taxon>
    </lineage>
</organism>
<evidence type="ECO:0000256" key="3">
    <source>
        <dbReference type="ARBA" id="ARBA00006006"/>
    </source>
</evidence>
<comment type="cofactor">
    <cofactor evidence="1 11">
        <name>Zn(2+)</name>
        <dbReference type="ChEBI" id="CHEBI:29105"/>
    </cofactor>
</comment>
<evidence type="ECO:0000256" key="5">
    <source>
        <dbReference type="ARBA" id="ARBA00022670"/>
    </source>
</evidence>
<evidence type="ECO:0000256" key="7">
    <source>
        <dbReference type="ARBA" id="ARBA00022801"/>
    </source>
</evidence>
<evidence type="ECO:0000256" key="4">
    <source>
        <dbReference type="ARBA" id="ARBA00022525"/>
    </source>
</evidence>
<dbReference type="SUPFAM" id="SSF55486">
    <property type="entry name" value="Metalloproteases ('zincins'), catalytic domain"/>
    <property type="match status" value="1"/>
</dbReference>
<evidence type="ECO:0000256" key="8">
    <source>
        <dbReference type="ARBA" id="ARBA00022833"/>
    </source>
</evidence>
<sequence>MVAVSFVLVLALVSSTVVALPGANGFASIFAYFKRKTISTKYVYEWTLPSGGALTSYRDSIDIGLSHILQKLNLQYNEFKLMTSFTDIFWVTHLSSTTPESTVKKSSEEAIRAAVDYFKVPFYPNIAPVMEYYGTSNGNIPVWKLQLRDNPTTQWIEVKVNANTGVIASMEDFKRDFTYTAIKLPNESPHDGFSTILNPENFQSSPDGWADAFTCQSSLVANTFHDVLYAYGFNEPAGNFQRDNFNRGGIGGDPVIINVQNSKEKNNAHFHTPPDGQPGVLTLHIFTATKPNRDSALDNTIMTHELGHGVSDRLTGGAHDKHVYENSESRGLSEGYSDMIAIIFMAKPEDTRNTEKVIAEYAEGDPKGAAVYWNLVEEYGFSANLHDATQEEGNIIFLQLFVGTLMIQPCDPTFNSAHYAMLSADDAYYDGIHKHLITKGFAKRGLGSIS</sequence>
<keyword evidence="6 11" id="KW-0479">Metal-binding</keyword>
<keyword evidence="13" id="KW-1185">Reference proteome</keyword>
<feature type="chain" id="PRO_5045011172" description="Extracellular metalloproteinase" evidence="11">
    <location>
        <begin position="20"/>
        <end position="450"/>
    </location>
</feature>
<evidence type="ECO:0000256" key="11">
    <source>
        <dbReference type="RuleBase" id="RU364017"/>
    </source>
</evidence>
<accession>A0ABQ8EXZ8</accession>
<reference evidence="12 13" key="1">
    <citation type="submission" date="2021-02" db="EMBL/GenBank/DDBJ databases">
        <title>Variation within the Batrachochytrium salamandrivorans European outbreak.</title>
        <authorList>
            <person name="Kelly M."/>
            <person name="Pasmans F."/>
            <person name="Shea T.P."/>
            <person name="Munoz J.F."/>
            <person name="Carranza S."/>
            <person name="Cuomo C.A."/>
            <person name="Martel A."/>
        </authorList>
    </citation>
    <scope>NUCLEOTIDE SEQUENCE [LARGE SCALE GENOMIC DNA]</scope>
    <source>
        <strain evidence="12 13">AMFP18/2</strain>
    </source>
</reference>
<feature type="signal peptide" evidence="11">
    <location>
        <begin position="1"/>
        <end position="19"/>
    </location>
</feature>